<dbReference type="InterPro" id="IPR014284">
    <property type="entry name" value="RNA_pol_sigma-70_dom"/>
</dbReference>
<comment type="similarity">
    <text evidence="1">Belongs to the sigma-70 factor family. ECF subfamily.</text>
</comment>
<evidence type="ECO:0000256" key="4">
    <source>
        <dbReference type="ARBA" id="ARBA00023163"/>
    </source>
</evidence>
<dbReference type="InterPro" id="IPR013324">
    <property type="entry name" value="RNA_pol_sigma_r3/r4-like"/>
</dbReference>
<dbReference type="STRING" id="1033731.SAMN05444145_10410"/>
<dbReference type="PANTHER" id="PTHR43133:SF46">
    <property type="entry name" value="RNA POLYMERASE SIGMA-70 FACTOR ECF SUBFAMILY"/>
    <property type="match status" value="1"/>
</dbReference>
<protein>
    <submittedName>
        <fullName evidence="7">RNA polymerase sigma-70 factor, ECF subfamily</fullName>
    </submittedName>
</protein>
<keyword evidence="3" id="KW-0731">Sigma factor</keyword>
<dbReference type="InterPro" id="IPR007627">
    <property type="entry name" value="RNA_pol_sigma70_r2"/>
</dbReference>
<dbReference type="NCBIfam" id="TIGR02937">
    <property type="entry name" value="sigma70-ECF"/>
    <property type="match status" value="1"/>
</dbReference>
<dbReference type="GO" id="GO:0003677">
    <property type="term" value="F:DNA binding"/>
    <property type="evidence" value="ECO:0007669"/>
    <property type="project" value="InterPro"/>
</dbReference>
<evidence type="ECO:0000259" key="6">
    <source>
        <dbReference type="Pfam" id="PF08281"/>
    </source>
</evidence>
<evidence type="ECO:0000313" key="7">
    <source>
        <dbReference type="EMBL" id="SEA50386.1"/>
    </source>
</evidence>
<evidence type="ECO:0000256" key="2">
    <source>
        <dbReference type="ARBA" id="ARBA00023015"/>
    </source>
</evidence>
<dbReference type="NCBIfam" id="TIGR02985">
    <property type="entry name" value="Sig70_bacteroi1"/>
    <property type="match status" value="1"/>
</dbReference>
<proteinExistence type="inferred from homology"/>
<dbReference type="EMBL" id="FNRI01000004">
    <property type="protein sequence ID" value="SEA50386.1"/>
    <property type="molecule type" value="Genomic_DNA"/>
</dbReference>
<organism evidence="7 8">
    <name type="scientific">Alistipes timonensis JC136</name>
    <dbReference type="NCBI Taxonomy" id="1033731"/>
    <lineage>
        <taxon>Bacteria</taxon>
        <taxon>Pseudomonadati</taxon>
        <taxon>Bacteroidota</taxon>
        <taxon>Bacteroidia</taxon>
        <taxon>Bacteroidales</taxon>
        <taxon>Rikenellaceae</taxon>
        <taxon>Alistipes</taxon>
    </lineage>
</organism>
<gene>
    <name evidence="7" type="ORF">SAMN05444145_10410</name>
</gene>
<keyword evidence="4" id="KW-0804">Transcription</keyword>
<evidence type="ECO:0000256" key="1">
    <source>
        <dbReference type="ARBA" id="ARBA00010641"/>
    </source>
</evidence>
<dbReference type="Proteomes" id="UP000183253">
    <property type="component" value="Unassembled WGS sequence"/>
</dbReference>
<dbReference type="InterPro" id="IPR039425">
    <property type="entry name" value="RNA_pol_sigma-70-like"/>
</dbReference>
<keyword evidence="2" id="KW-0805">Transcription regulation</keyword>
<name>A0A1H4BQF9_9BACT</name>
<dbReference type="InterPro" id="IPR013325">
    <property type="entry name" value="RNA_pol_sigma_r2"/>
</dbReference>
<dbReference type="Gene3D" id="1.10.1740.10">
    <property type="match status" value="1"/>
</dbReference>
<accession>A0A1H4BQF9</accession>
<dbReference type="SUPFAM" id="SSF88946">
    <property type="entry name" value="Sigma2 domain of RNA polymerase sigma factors"/>
    <property type="match status" value="1"/>
</dbReference>
<dbReference type="GO" id="GO:0006352">
    <property type="term" value="P:DNA-templated transcription initiation"/>
    <property type="evidence" value="ECO:0007669"/>
    <property type="project" value="InterPro"/>
</dbReference>
<keyword evidence="8" id="KW-1185">Reference proteome</keyword>
<dbReference type="OrthoDB" id="1493347at2"/>
<dbReference type="InterPro" id="IPR036388">
    <property type="entry name" value="WH-like_DNA-bd_sf"/>
</dbReference>
<feature type="domain" description="RNA polymerase sigma-70 region 2" evidence="5">
    <location>
        <begin position="23"/>
        <end position="89"/>
    </location>
</feature>
<evidence type="ECO:0000313" key="8">
    <source>
        <dbReference type="Proteomes" id="UP000183253"/>
    </source>
</evidence>
<dbReference type="InterPro" id="IPR014327">
    <property type="entry name" value="RNA_pol_sigma70_bacteroid"/>
</dbReference>
<evidence type="ECO:0000259" key="5">
    <source>
        <dbReference type="Pfam" id="PF04542"/>
    </source>
</evidence>
<dbReference type="RefSeq" id="WP_010261992.1">
    <property type="nucleotide sequence ID" value="NZ_CAEG01000011.1"/>
</dbReference>
<evidence type="ECO:0000256" key="3">
    <source>
        <dbReference type="ARBA" id="ARBA00023082"/>
    </source>
</evidence>
<dbReference type="InterPro" id="IPR013249">
    <property type="entry name" value="RNA_pol_sigma70_r4_t2"/>
</dbReference>
<dbReference type="AlphaFoldDB" id="A0A1H4BQF9"/>
<feature type="domain" description="RNA polymerase sigma factor 70 region 4 type 2" evidence="6">
    <location>
        <begin position="120"/>
        <end position="172"/>
    </location>
</feature>
<sequence>MDCDEHIILKKLRDGDSEALDILYLRYASKVRDFAFRLLKDRTDAEDVTHDIFLKIWEQRRGLGAVLSFRGYLFRMTRNAIFNAYKHRQVESKYQAETGAAESPAVPQADESVSTDDLLEMIDLAVRNMPEQRRRVFCMSRYENMSYNDIAEALNISPKTVQYHISGALAELRKLLSAMAFFI</sequence>
<dbReference type="Gene3D" id="1.10.10.10">
    <property type="entry name" value="Winged helix-like DNA-binding domain superfamily/Winged helix DNA-binding domain"/>
    <property type="match status" value="1"/>
</dbReference>
<dbReference type="Pfam" id="PF08281">
    <property type="entry name" value="Sigma70_r4_2"/>
    <property type="match status" value="1"/>
</dbReference>
<dbReference type="GO" id="GO:0016987">
    <property type="term" value="F:sigma factor activity"/>
    <property type="evidence" value="ECO:0007669"/>
    <property type="project" value="UniProtKB-KW"/>
</dbReference>
<dbReference type="Pfam" id="PF04542">
    <property type="entry name" value="Sigma70_r2"/>
    <property type="match status" value="1"/>
</dbReference>
<dbReference type="SUPFAM" id="SSF88659">
    <property type="entry name" value="Sigma3 and sigma4 domains of RNA polymerase sigma factors"/>
    <property type="match status" value="1"/>
</dbReference>
<dbReference type="PANTHER" id="PTHR43133">
    <property type="entry name" value="RNA POLYMERASE ECF-TYPE SIGMA FACTO"/>
    <property type="match status" value="1"/>
</dbReference>
<reference evidence="7 8" key="1">
    <citation type="submission" date="2016-10" db="EMBL/GenBank/DDBJ databases">
        <authorList>
            <person name="de Groot N.N."/>
        </authorList>
    </citation>
    <scope>NUCLEOTIDE SEQUENCE [LARGE SCALE GENOMIC DNA]</scope>
    <source>
        <strain evidence="7 8">DSM 25383</strain>
    </source>
</reference>